<proteinExistence type="predicted"/>
<accession>A0ABR3IPR2</accession>
<evidence type="ECO:0000313" key="2">
    <source>
        <dbReference type="EMBL" id="KAL0945274.1"/>
    </source>
</evidence>
<feature type="region of interest" description="Disordered" evidence="1">
    <location>
        <begin position="23"/>
        <end position="87"/>
    </location>
</feature>
<organism evidence="2 3">
    <name type="scientific">Hohenbuehelia grisea</name>
    <dbReference type="NCBI Taxonomy" id="104357"/>
    <lineage>
        <taxon>Eukaryota</taxon>
        <taxon>Fungi</taxon>
        <taxon>Dikarya</taxon>
        <taxon>Basidiomycota</taxon>
        <taxon>Agaricomycotina</taxon>
        <taxon>Agaricomycetes</taxon>
        <taxon>Agaricomycetidae</taxon>
        <taxon>Agaricales</taxon>
        <taxon>Pleurotineae</taxon>
        <taxon>Pleurotaceae</taxon>
        <taxon>Hohenbuehelia</taxon>
    </lineage>
</organism>
<dbReference type="Proteomes" id="UP001556367">
    <property type="component" value="Unassembled WGS sequence"/>
</dbReference>
<evidence type="ECO:0000256" key="1">
    <source>
        <dbReference type="SAM" id="MobiDB-lite"/>
    </source>
</evidence>
<evidence type="ECO:0000313" key="3">
    <source>
        <dbReference type="Proteomes" id="UP001556367"/>
    </source>
</evidence>
<name>A0ABR3IPR2_9AGAR</name>
<gene>
    <name evidence="2" type="ORF">HGRIS_000785</name>
</gene>
<sequence length="130" mass="13995">MAARLMPCFQCTSDEDLSAKLEEISPGDESQSLDGLPPPEASIDEENLPPDDTTPEQPSLEETTDSTDSASAIECPSDPPLLPSVVQLHPDGMVDKCLDVNSNFRFNGALVQMYDRSLSCRVSSLHDAGN</sequence>
<dbReference type="EMBL" id="JASNQZ010000018">
    <property type="protein sequence ID" value="KAL0945274.1"/>
    <property type="molecule type" value="Genomic_DNA"/>
</dbReference>
<keyword evidence="3" id="KW-1185">Reference proteome</keyword>
<protein>
    <submittedName>
        <fullName evidence="2">Uncharacterized protein</fullName>
    </submittedName>
</protein>
<reference evidence="3" key="1">
    <citation type="submission" date="2024-06" db="EMBL/GenBank/DDBJ databases">
        <title>Multi-omics analyses provide insights into the biosynthesis of the anticancer antibiotic pleurotin in Hohenbuehelia grisea.</title>
        <authorList>
            <person name="Weaver J.A."/>
            <person name="Alberti F."/>
        </authorList>
    </citation>
    <scope>NUCLEOTIDE SEQUENCE [LARGE SCALE GENOMIC DNA]</scope>
    <source>
        <strain evidence="3">T-177</strain>
    </source>
</reference>
<feature type="compositionally biased region" description="Polar residues" evidence="1">
    <location>
        <begin position="55"/>
        <end position="70"/>
    </location>
</feature>
<comment type="caution">
    <text evidence="2">The sequence shown here is derived from an EMBL/GenBank/DDBJ whole genome shotgun (WGS) entry which is preliminary data.</text>
</comment>